<dbReference type="OrthoDB" id="9810174at2"/>
<dbReference type="InterPro" id="IPR022225">
    <property type="entry name" value="Phage_tail_fibre_N"/>
</dbReference>
<proteinExistence type="predicted"/>
<name>R9B4A5_9GAMM</name>
<feature type="domain" description="Phage tail fibre protein N-terminal" evidence="2">
    <location>
        <begin position="1"/>
        <end position="147"/>
    </location>
</feature>
<dbReference type="PANTHER" id="PTHR35191:SF1">
    <property type="entry name" value="PROPHAGE SIDE TAIL FIBER PROTEIN HOMOLOG STFQ-RELATED"/>
    <property type="match status" value="1"/>
</dbReference>
<accession>R9B4A5</accession>
<evidence type="ECO:0000259" key="1">
    <source>
        <dbReference type="Pfam" id="PF07484"/>
    </source>
</evidence>
<dbReference type="SUPFAM" id="SSF88874">
    <property type="entry name" value="Receptor-binding domain of short tail fibre protein gp12"/>
    <property type="match status" value="1"/>
</dbReference>
<evidence type="ECO:0000259" key="2">
    <source>
        <dbReference type="Pfam" id="PF12571"/>
    </source>
</evidence>
<dbReference type="eggNOG" id="COG5301">
    <property type="taxonomic scope" value="Bacteria"/>
</dbReference>
<sequence>MAAKYYVTLTDFGATQIAQAHDVASITLSQLVIGDANGIPYDPITQKSRTALINQRASVPVQSVQINGAVTTVTATIEANIGGFNLHEIGLKDNAGKLIYIGNYHGGYKPAIAEGAGGELTISIDITAESGKDALISIDPNLVTANKDWVIKNFASILALTEVDERLSAAIVTLASALTPFMVKSGFMMIWTTPVCPSGFLECNGDIYQISEYPTLFAIIGNTFGGDGITTFAVPNMTNNFPRGWDHLREFGSFQKASSIFMGDPTTTATRIPTLINTLDDSSDTLRNALNGEATTIDPTHVTVLSSGAELFDSVTPVQATMSVRPSNLALMFVIKT</sequence>
<dbReference type="Proteomes" id="UP000016201">
    <property type="component" value="Unassembled WGS sequence"/>
</dbReference>
<dbReference type="InterPro" id="IPR051934">
    <property type="entry name" value="Phage_Tail_Fiber_Structural"/>
</dbReference>
<organism evidence="3 4">
    <name type="scientific">Acinetobacter tandoii DSM 14970 = CIP 107469</name>
    <dbReference type="NCBI Taxonomy" id="1120927"/>
    <lineage>
        <taxon>Bacteria</taxon>
        <taxon>Pseudomonadati</taxon>
        <taxon>Pseudomonadota</taxon>
        <taxon>Gammaproteobacteria</taxon>
        <taxon>Moraxellales</taxon>
        <taxon>Moraxellaceae</taxon>
        <taxon>Acinetobacter</taxon>
    </lineage>
</organism>
<reference evidence="3 4" key="1">
    <citation type="submission" date="2013-03" db="EMBL/GenBank/DDBJ databases">
        <title>The Genome Sequence of Acinetobacter tandoii CIP 107469.</title>
        <authorList>
            <consortium name="The Broad Institute Genome Sequencing Platform"/>
            <consortium name="The Broad Institute Genome Sequencing Center for Infectious Disease"/>
            <person name="Cerqueira G."/>
            <person name="Feldgarden M."/>
            <person name="Courvalin P."/>
            <person name="Perichon B."/>
            <person name="Grillot-Courvalin C."/>
            <person name="Clermont D."/>
            <person name="Rocha E."/>
            <person name="Yoon E.-J."/>
            <person name="Nemec A."/>
            <person name="Walker B."/>
            <person name="Young S.K."/>
            <person name="Zeng Q."/>
            <person name="Gargeya S."/>
            <person name="Fitzgerald M."/>
            <person name="Haas B."/>
            <person name="Abouelleil A."/>
            <person name="Alvarado L."/>
            <person name="Arachchi H.M."/>
            <person name="Berlin A.M."/>
            <person name="Chapman S.B."/>
            <person name="Dewar J."/>
            <person name="Goldberg J."/>
            <person name="Griggs A."/>
            <person name="Gujja S."/>
            <person name="Hansen M."/>
            <person name="Howarth C."/>
            <person name="Imamovic A."/>
            <person name="Larimer J."/>
            <person name="McCowan C."/>
            <person name="Murphy C."/>
            <person name="Neiman D."/>
            <person name="Pearson M."/>
            <person name="Priest M."/>
            <person name="Roberts A."/>
            <person name="Saif S."/>
            <person name="Shea T."/>
            <person name="Sisk P."/>
            <person name="Sykes S."/>
            <person name="Wortman J."/>
            <person name="Nusbaum C."/>
            <person name="Birren B."/>
        </authorList>
    </citation>
    <scope>NUCLEOTIDE SEQUENCE [LARGE SCALE GENOMIC DNA]</scope>
    <source>
        <strain evidence="3 4">CIP 107469</strain>
    </source>
</reference>
<dbReference type="RefSeq" id="WP_016167156.1">
    <property type="nucleotide sequence ID" value="NZ_JHZG01000017.1"/>
</dbReference>
<gene>
    <name evidence="3" type="ORF">I593_02103</name>
</gene>
<dbReference type="PANTHER" id="PTHR35191">
    <property type="entry name" value="PROPHAGE SIDE TAIL FIBER PROTEIN HOMOLOG STFQ-RELATED"/>
    <property type="match status" value="1"/>
</dbReference>
<evidence type="ECO:0000313" key="4">
    <source>
        <dbReference type="Proteomes" id="UP000016201"/>
    </source>
</evidence>
<dbReference type="Pfam" id="PF07484">
    <property type="entry name" value="Collar"/>
    <property type="match status" value="1"/>
</dbReference>
<dbReference type="PATRIC" id="fig|1120927.3.peg.2040"/>
<dbReference type="Pfam" id="PF12571">
    <property type="entry name" value="Phage_tail_fib"/>
    <property type="match status" value="1"/>
</dbReference>
<dbReference type="InterPro" id="IPR011083">
    <property type="entry name" value="Phage_tail_collar_dom"/>
</dbReference>
<dbReference type="AlphaFoldDB" id="R9B4A5"/>
<dbReference type="EMBL" id="AQFM01000037">
    <property type="protein sequence ID" value="EOR07216.1"/>
    <property type="molecule type" value="Genomic_DNA"/>
</dbReference>
<evidence type="ECO:0000313" key="3">
    <source>
        <dbReference type="EMBL" id="EOR07216.1"/>
    </source>
</evidence>
<protein>
    <submittedName>
        <fullName evidence="3">Uncharacterized protein</fullName>
    </submittedName>
</protein>
<dbReference type="Gene3D" id="3.90.1340.10">
    <property type="entry name" value="Phage tail collar domain"/>
    <property type="match status" value="1"/>
</dbReference>
<feature type="domain" description="Phage tail collar" evidence="1">
    <location>
        <begin position="186"/>
        <end position="242"/>
    </location>
</feature>
<keyword evidence="4" id="KW-1185">Reference proteome</keyword>
<dbReference type="InterPro" id="IPR037053">
    <property type="entry name" value="Phage_tail_collar_dom_sf"/>
</dbReference>
<comment type="caution">
    <text evidence="3">The sequence shown here is derived from an EMBL/GenBank/DDBJ whole genome shotgun (WGS) entry which is preliminary data.</text>
</comment>